<dbReference type="CDD" id="cd13890">
    <property type="entry name" value="CuRO_3_CueO_FtsP"/>
    <property type="match status" value="1"/>
</dbReference>
<dbReference type="PANTHER" id="PTHR48267:SF1">
    <property type="entry name" value="BILIRUBIN OXIDASE"/>
    <property type="match status" value="1"/>
</dbReference>
<dbReference type="HOGENOM" id="CLU_009100_2_4_5"/>
<dbReference type="InterPro" id="IPR045087">
    <property type="entry name" value="Cu-oxidase_fam"/>
</dbReference>
<dbReference type="InterPro" id="IPR001117">
    <property type="entry name" value="Cu-oxidase_2nd"/>
</dbReference>
<dbReference type="Gene3D" id="2.60.40.420">
    <property type="entry name" value="Cupredoxins - blue copper proteins"/>
    <property type="match status" value="3"/>
</dbReference>
<protein>
    <submittedName>
        <fullName evidence="6">Multicopper oxidase, type 1:Multicopper oxidase, copper-binding:Twin-arginine translocation pathway signal</fullName>
    </submittedName>
</protein>
<feature type="domain" description="Plastocyanin-like" evidence="3">
    <location>
        <begin position="342"/>
        <end position="403"/>
    </location>
</feature>
<organism evidence="6 7">
    <name type="scientific">Brucella abortus (strain 2308)</name>
    <dbReference type="NCBI Taxonomy" id="359391"/>
    <lineage>
        <taxon>Bacteria</taxon>
        <taxon>Pseudomonadati</taxon>
        <taxon>Pseudomonadota</taxon>
        <taxon>Alphaproteobacteria</taxon>
        <taxon>Hyphomicrobiales</taxon>
        <taxon>Brucellaceae</taxon>
        <taxon>Brucella/Ochrobactrum group</taxon>
        <taxon>Brucella</taxon>
    </lineage>
</organism>
<name>Q2YKW0_BRUA2</name>
<evidence type="ECO:0000256" key="2">
    <source>
        <dbReference type="ARBA" id="ARBA00023002"/>
    </source>
</evidence>
<evidence type="ECO:0000313" key="7">
    <source>
        <dbReference type="Proteomes" id="UP000002719"/>
    </source>
</evidence>
<dbReference type="PANTHER" id="PTHR48267">
    <property type="entry name" value="CUPREDOXIN SUPERFAMILY PROTEIN"/>
    <property type="match status" value="1"/>
</dbReference>
<dbReference type="GO" id="GO:0005507">
    <property type="term" value="F:copper ion binding"/>
    <property type="evidence" value="ECO:0007669"/>
    <property type="project" value="InterPro"/>
</dbReference>
<evidence type="ECO:0000313" key="6">
    <source>
        <dbReference type="EMBL" id="CAJ12700.1"/>
    </source>
</evidence>
<keyword evidence="7" id="KW-1185">Reference proteome</keyword>
<evidence type="ECO:0000256" key="1">
    <source>
        <dbReference type="ARBA" id="ARBA00022723"/>
    </source>
</evidence>
<dbReference type="Pfam" id="PF07731">
    <property type="entry name" value="Cu-oxidase_2"/>
    <property type="match status" value="1"/>
</dbReference>
<dbReference type="AlphaFoldDB" id="Q2YKW0"/>
<dbReference type="InterPro" id="IPR011706">
    <property type="entry name" value="Cu-oxidase_C"/>
</dbReference>
<dbReference type="Pfam" id="PF07732">
    <property type="entry name" value="Cu-oxidase_3"/>
    <property type="match status" value="1"/>
</dbReference>
<dbReference type="Pfam" id="PF00394">
    <property type="entry name" value="Cu-oxidase"/>
    <property type="match status" value="1"/>
</dbReference>
<feature type="domain" description="Plastocyanin-like" evidence="5">
    <location>
        <begin position="166"/>
        <end position="280"/>
    </location>
</feature>
<dbReference type="SUPFAM" id="SSF49503">
    <property type="entry name" value="Cupredoxins"/>
    <property type="match status" value="3"/>
</dbReference>
<accession>Q2YKW0</accession>
<dbReference type="InterPro" id="IPR008972">
    <property type="entry name" value="Cupredoxin"/>
</dbReference>
<feature type="domain" description="Plastocyanin-like" evidence="4">
    <location>
        <begin position="513"/>
        <end position="630"/>
    </location>
</feature>
<dbReference type="PROSITE" id="PS00080">
    <property type="entry name" value="MULTICOPPER_OXIDASE2"/>
    <property type="match status" value="1"/>
</dbReference>
<dbReference type="NCBIfam" id="NF008205">
    <property type="entry name" value="PRK10965.1"/>
    <property type="match status" value="1"/>
</dbReference>
<dbReference type="STRING" id="359391.BAB2_0534"/>
<keyword evidence="2" id="KW-0560">Oxidoreductase</keyword>
<sequence length="631" mass="68423">MGLPYEQAAGENATAGGTWGESAQYVCHDGMWRHCPSGGWVQHLRSGAGFRLAAACIRLERKQPVWGVAPSNSSSCLIEQIAAGFPAAMTIIVWRLIMTGITRRRLLALGASAACVAALRPLGAFAQDAHQHMRHGAVDAPVLKAPPLPLPPLVEPDASGIVRLKVQKGRHSFAKGSTAASAGINGAYLGPLVRLMSGESVTLSVENAMDEETTLHWHSLFVPSHLDGGPHNVIAPGAKWEPKVAVNQPASFNWFHPHLHGHTARQAHMGIAGLMIVRDGKDAERGLPETYGVDDLPLVLQDRRVIEGDAVYAPDIMDLIHGFRGDWLIVNGAIAPEARVPAAMVRLRLLNGANARNFHIRFADGRPLLVIASDGGFISQPVSIEQLTISPGERYEVLVDFSNGEAVDLVTYGDNGSGDGLHLMRFTVDPALEGRVAKPPVSLDGPAAPDEKLSVQRRSFFFDERMAENMKLMMRQPSSNPHASGDDMDHMEMGSMAGMDHDMHGSRSAADAGPALDALTSGVQMAIADKPFDMERIDVEAKLGSWEIWELTSREMAHPFHIHGASFRILSMNGKKPPAHQTGWKDTALIDGKAEILVHFDREAARSHPFMFHCHLLEHEDVGMMAQFVTV</sequence>
<dbReference type="SMR" id="Q2YKW0"/>
<dbReference type="Proteomes" id="UP000002719">
    <property type="component" value="Chromosome II"/>
</dbReference>
<keyword evidence="1" id="KW-0479">Metal-binding</keyword>
<dbReference type="KEGG" id="bmf:BAB2_0534"/>
<dbReference type="InterPro" id="IPR011707">
    <property type="entry name" value="Cu-oxidase-like_N"/>
</dbReference>
<evidence type="ECO:0000259" key="3">
    <source>
        <dbReference type="Pfam" id="PF00394"/>
    </source>
</evidence>
<proteinExistence type="predicted"/>
<gene>
    <name evidence="6" type="ordered locus">BAB2_0534</name>
</gene>
<evidence type="ECO:0000259" key="4">
    <source>
        <dbReference type="Pfam" id="PF07731"/>
    </source>
</evidence>
<dbReference type="CDD" id="cd04232">
    <property type="entry name" value="CuRO_1_CueO_FtsP"/>
    <property type="match status" value="1"/>
</dbReference>
<dbReference type="InterPro" id="IPR002355">
    <property type="entry name" value="Cu_oxidase_Cu_BS"/>
</dbReference>
<dbReference type="CDD" id="cd13867">
    <property type="entry name" value="CuRO_2_CueO_FtsP"/>
    <property type="match status" value="1"/>
</dbReference>
<reference evidence="6 7" key="1">
    <citation type="journal article" date="2005" name="Infect. Immun.">
        <title>Whole-genome analyses of speciation events in pathogenic Brucellae.</title>
        <authorList>
            <consortium name="Microbial Genomics Group"/>
            <consortium name="Lawrence Livermore National Laboratory"/>
            <consortium name="and the Genome Analysis Group"/>
            <consortium name="Oak Ridge National Laboratory"/>
            <person name="Chain P."/>
            <person name="Comerci D.J."/>
            <person name="Tolmasky M.E."/>
            <person name="Larimer F.W."/>
            <person name="Malfatti S."/>
            <person name="Vergez L.M."/>
            <person name="Aguero F."/>
            <person name="Land M.L."/>
            <person name="Ugalde R.A."/>
            <person name="Garcia E."/>
        </authorList>
    </citation>
    <scope>NUCLEOTIDE SEQUENCE [LARGE SCALE GENOMIC DNA]</scope>
    <source>
        <strain evidence="6 7">2308</strain>
    </source>
</reference>
<evidence type="ECO:0000259" key="5">
    <source>
        <dbReference type="Pfam" id="PF07732"/>
    </source>
</evidence>
<dbReference type="GO" id="GO:0016491">
    <property type="term" value="F:oxidoreductase activity"/>
    <property type="evidence" value="ECO:0007669"/>
    <property type="project" value="UniProtKB-KW"/>
</dbReference>
<dbReference type="EMBL" id="AM040265">
    <property type="protein sequence ID" value="CAJ12700.1"/>
    <property type="molecule type" value="Genomic_DNA"/>
</dbReference>